<feature type="domain" description="Gcp-like" evidence="8">
    <location>
        <begin position="109"/>
        <end position="344"/>
    </location>
</feature>
<dbReference type="RefSeq" id="XP_004337438.1">
    <property type="nucleotide sequence ID" value="XM_004337390.1"/>
</dbReference>
<organism evidence="9 10">
    <name type="scientific">Acanthamoeba castellanii (strain ATCC 30010 / Neff)</name>
    <dbReference type="NCBI Taxonomy" id="1257118"/>
    <lineage>
        <taxon>Eukaryota</taxon>
        <taxon>Amoebozoa</taxon>
        <taxon>Discosea</taxon>
        <taxon>Longamoebia</taxon>
        <taxon>Centramoebida</taxon>
        <taxon>Acanthamoebidae</taxon>
        <taxon>Acanthamoeba</taxon>
    </lineage>
</organism>
<dbReference type="InterPro" id="IPR043129">
    <property type="entry name" value="ATPase_NBD"/>
</dbReference>
<evidence type="ECO:0000256" key="3">
    <source>
        <dbReference type="ARBA" id="ARBA00022694"/>
    </source>
</evidence>
<sequence length="359" mass="38065">MLLLLGEEGLVLGIESSCDDTGVALVTPSGRVVAEALSSSLAVHARESYGGVVPHIARREHERALPLLLAHVLAQAGSALSGANAPASSSSTSNTSSSSAGSERRARNQRLCAVAVTAGPGLAVCLSVGLETARNLAIESGLPFIAVNHLEAHALVARLAEPTLEFPFLVCLVSGGHTQLLYAQDVDRYLLLGAYDKMARLLELEPTRENEPAGEMLERVARGGDAEAYRFPVPLAKQKTCDFSFSGLKTRVVREVASMGGVAQLGRQGVADVAASFQRAAVRHLRDRTGRALQWCQLNRPDSPPNALVVCGGAARNVHIRHMLQELAREYHVPAIFPPLPLCTGTVLLLTPYSPLPTA</sequence>
<dbReference type="Proteomes" id="UP000011083">
    <property type="component" value="Unassembled WGS sequence"/>
</dbReference>
<evidence type="ECO:0000256" key="2">
    <source>
        <dbReference type="ARBA" id="ARBA00022679"/>
    </source>
</evidence>
<gene>
    <name evidence="9" type="ORF">ACA1_276400</name>
</gene>
<dbReference type="InterPro" id="IPR000905">
    <property type="entry name" value="Gcp-like_dom"/>
</dbReference>
<dbReference type="PANTHER" id="PTHR11735:SF6">
    <property type="entry name" value="TRNA N6-ADENOSINE THREONYLCARBAMOYLTRANSFERASE, MITOCHONDRIAL"/>
    <property type="match status" value="1"/>
</dbReference>
<name>L8GQZ8_ACACF</name>
<keyword evidence="3" id="KW-0819">tRNA processing</keyword>
<dbReference type="STRING" id="1257118.L8GQZ8"/>
<evidence type="ECO:0000313" key="10">
    <source>
        <dbReference type="Proteomes" id="UP000011083"/>
    </source>
</evidence>
<evidence type="ECO:0000256" key="7">
    <source>
        <dbReference type="SAM" id="MobiDB-lite"/>
    </source>
</evidence>
<dbReference type="OMA" id="NAAMIGC"/>
<dbReference type="OrthoDB" id="10259622at2759"/>
<dbReference type="Gene3D" id="3.30.420.40">
    <property type="match status" value="2"/>
</dbReference>
<accession>L8GQZ8</accession>
<protein>
    <recommendedName>
        <fullName evidence="1">N(6)-L-threonylcarbamoyladenine synthase</fullName>
        <ecNumber evidence="1">2.3.1.234</ecNumber>
    </recommendedName>
</protein>
<evidence type="ECO:0000256" key="1">
    <source>
        <dbReference type="ARBA" id="ARBA00012156"/>
    </source>
</evidence>
<dbReference type="GeneID" id="14916059"/>
<dbReference type="EC" id="2.3.1.234" evidence="1"/>
<dbReference type="GO" id="GO:0005739">
    <property type="term" value="C:mitochondrion"/>
    <property type="evidence" value="ECO:0007669"/>
    <property type="project" value="TreeGrafter"/>
</dbReference>
<dbReference type="SUPFAM" id="SSF53067">
    <property type="entry name" value="Actin-like ATPase domain"/>
    <property type="match status" value="2"/>
</dbReference>
<evidence type="ECO:0000256" key="6">
    <source>
        <dbReference type="ARBA" id="ARBA00048117"/>
    </source>
</evidence>
<dbReference type="Pfam" id="PF00814">
    <property type="entry name" value="TsaD"/>
    <property type="match status" value="1"/>
</dbReference>
<reference evidence="9 10" key="1">
    <citation type="journal article" date="2013" name="Genome Biol.">
        <title>Genome of Acanthamoeba castellanii highlights extensive lateral gene transfer and early evolution of tyrosine kinase signaling.</title>
        <authorList>
            <person name="Clarke M."/>
            <person name="Lohan A.J."/>
            <person name="Liu B."/>
            <person name="Lagkouvardos I."/>
            <person name="Roy S."/>
            <person name="Zafar N."/>
            <person name="Bertelli C."/>
            <person name="Schilde C."/>
            <person name="Kianianmomeni A."/>
            <person name="Burglin T.R."/>
            <person name="Frech C."/>
            <person name="Turcotte B."/>
            <person name="Kopec K.O."/>
            <person name="Synnott J.M."/>
            <person name="Choo C."/>
            <person name="Paponov I."/>
            <person name="Finkler A."/>
            <person name="Soon Heng Tan C."/>
            <person name="Hutchins A.P."/>
            <person name="Weinmeier T."/>
            <person name="Rattei T."/>
            <person name="Chu J.S."/>
            <person name="Gimenez G."/>
            <person name="Irimia M."/>
            <person name="Rigden D.J."/>
            <person name="Fitzpatrick D.A."/>
            <person name="Lorenzo-Morales J."/>
            <person name="Bateman A."/>
            <person name="Chiu C.H."/>
            <person name="Tang P."/>
            <person name="Hegemann P."/>
            <person name="Fromm H."/>
            <person name="Raoult D."/>
            <person name="Greub G."/>
            <person name="Miranda-Saavedra D."/>
            <person name="Chen N."/>
            <person name="Nash P."/>
            <person name="Ginger M.L."/>
            <person name="Horn M."/>
            <person name="Schaap P."/>
            <person name="Caler L."/>
            <person name="Loftus B."/>
        </authorList>
    </citation>
    <scope>NUCLEOTIDE SEQUENCE [LARGE SCALE GENOMIC DNA]</scope>
    <source>
        <strain evidence="9 10">Neff</strain>
    </source>
</reference>
<dbReference type="EMBL" id="KB008032">
    <property type="protein sequence ID" value="ELR15425.1"/>
    <property type="molecule type" value="Genomic_DNA"/>
</dbReference>
<dbReference type="AlphaFoldDB" id="L8GQZ8"/>
<keyword evidence="2" id="KW-0808">Transferase</keyword>
<evidence type="ECO:0000256" key="4">
    <source>
        <dbReference type="ARBA" id="ARBA00022723"/>
    </source>
</evidence>
<evidence type="ECO:0000313" key="9">
    <source>
        <dbReference type="EMBL" id="ELR15425.1"/>
    </source>
</evidence>
<feature type="region of interest" description="Disordered" evidence="7">
    <location>
        <begin position="82"/>
        <end position="104"/>
    </location>
</feature>
<dbReference type="PRINTS" id="PR00789">
    <property type="entry name" value="OSIALOPTASE"/>
</dbReference>
<keyword evidence="4" id="KW-0479">Metal-binding</keyword>
<evidence type="ECO:0000259" key="8">
    <source>
        <dbReference type="Pfam" id="PF00814"/>
    </source>
</evidence>
<keyword evidence="5" id="KW-0012">Acyltransferase</keyword>
<dbReference type="InterPro" id="IPR017861">
    <property type="entry name" value="KAE1/TsaD"/>
</dbReference>
<dbReference type="GO" id="GO:0008033">
    <property type="term" value="P:tRNA processing"/>
    <property type="evidence" value="ECO:0007669"/>
    <property type="project" value="UniProtKB-KW"/>
</dbReference>
<dbReference type="GO" id="GO:0061711">
    <property type="term" value="F:tRNA N(6)-L-threonylcarbamoyladenine synthase activity"/>
    <property type="evidence" value="ECO:0007669"/>
    <property type="project" value="UniProtKB-EC"/>
</dbReference>
<dbReference type="VEuPathDB" id="AmoebaDB:ACA1_276400"/>
<dbReference type="CDD" id="cd24134">
    <property type="entry name" value="ASKHA_NBD_OSGEPL1_QRI7_euk"/>
    <property type="match status" value="1"/>
</dbReference>
<dbReference type="KEGG" id="acan:ACA1_276400"/>
<feature type="compositionally biased region" description="Low complexity" evidence="7">
    <location>
        <begin position="82"/>
        <end position="101"/>
    </location>
</feature>
<dbReference type="GO" id="GO:0046872">
    <property type="term" value="F:metal ion binding"/>
    <property type="evidence" value="ECO:0007669"/>
    <property type="project" value="UniProtKB-KW"/>
</dbReference>
<dbReference type="PANTHER" id="PTHR11735">
    <property type="entry name" value="TRNA N6-ADENOSINE THREONYLCARBAMOYLTRANSFERASE"/>
    <property type="match status" value="1"/>
</dbReference>
<keyword evidence="10" id="KW-1185">Reference proteome</keyword>
<proteinExistence type="predicted"/>
<comment type="catalytic activity">
    <reaction evidence="6">
        <text>L-threonylcarbamoyladenylate + adenosine(37) in tRNA = N(6)-L-threonylcarbamoyladenosine(37) in tRNA + AMP + H(+)</text>
        <dbReference type="Rhea" id="RHEA:37059"/>
        <dbReference type="Rhea" id="RHEA-COMP:10162"/>
        <dbReference type="Rhea" id="RHEA-COMP:10163"/>
        <dbReference type="ChEBI" id="CHEBI:15378"/>
        <dbReference type="ChEBI" id="CHEBI:73682"/>
        <dbReference type="ChEBI" id="CHEBI:74411"/>
        <dbReference type="ChEBI" id="CHEBI:74418"/>
        <dbReference type="ChEBI" id="CHEBI:456215"/>
        <dbReference type="EC" id="2.3.1.234"/>
    </reaction>
</comment>
<evidence type="ECO:0000256" key="5">
    <source>
        <dbReference type="ARBA" id="ARBA00023315"/>
    </source>
</evidence>